<organism evidence="1 2">
    <name type="scientific">Paramecium octaurelia</name>
    <dbReference type="NCBI Taxonomy" id="43137"/>
    <lineage>
        <taxon>Eukaryota</taxon>
        <taxon>Sar</taxon>
        <taxon>Alveolata</taxon>
        <taxon>Ciliophora</taxon>
        <taxon>Intramacronucleata</taxon>
        <taxon>Oligohymenophorea</taxon>
        <taxon>Peniculida</taxon>
        <taxon>Parameciidae</taxon>
        <taxon>Paramecium</taxon>
    </lineage>
</organism>
<evidence type="ECO:0000313" key="2">
    <source>
        <dbReference type="Proteomes" id="UP000683925"/>
    </source>
</evidence>
<accession>A0A8S1WWC6</accession>
<dbReference type="EMBL" id="CAJJDP010000095">
    <property type="protein sequence ID" value="CAD8190076.1"/>
    <property type="molecule type" value="Genomic_DNA"/>
</dbReference>
<evidence type="ECO:0000313" key="1">
    <source>
        <dbReference type="EMBL" id="CAD8190076.1"/>
    </source>
</evidence>
<dbReference type="OMA" id="WIKKHKY"/>
<keyword evidence="2" id="KW-1185">Reference proteome</keyword>
<gene>
    <name evidence="1" type="ORF">POCTA_138.1.T0960152</name>
</gene>
<sequence>MAALSLDLFNPDSYIHNSYIEEENLDEFDLQSHQEYTKQPTTTTKQETVTIKEADIKYKNLPKMIGNNLVKWIKKHKYRHQSKVPKGLQKIVSMRENEKQSNIKIKDLRESVMSDEDSKVVFQEYISGQLYLDLLFSNKVSDPFSYIPGISNYYSAANEPQKMKGNYMMRSHFISQ</sequence>
<dbReference type="AlphaFoldDB" id="A0A8S1WWC6"/>
<comment type="caution">
    <text evidence="1">The sequence shown here is derived from an EMBL/GenBank/DDBJ whole genome shotgun (WGS) entry which is preliminary data.</text>
</comment>
<reference evidence="1" key="1">
    <citation type="submission" date="2021-01" db="EMBL/GenBank/DDBJ databases">
        <authorList>
            <consortium name="Genoscope - CEA"/>
            <person name="William W."/>
        </authorList>
    </citation>
    <scope>NUCLEOTIDE SEQUENCE</scope>
</reference>
<dbReference type="Proteomes" id="UP000683925">
    <property type="component" value="Unassembled WGS sequence"/>
</dbReference>
<name>A0A8S1WWC6_PAROT</name>
<proteinExistence type="predicted"/>
<protein>
    <submittedName>
        <fullName evidence="1">Uncharacterized protein</fullName>
    </submittedName>
</protein>
<dbReference type="OrthoDB" id="306282at2759"/>